<reference evidence="1" key="1">
    <citation type="submission" date="2022-04" db="EMBL/GenBank/DDBJ databases">
        <title>A functionally conserved STORR gene fusion in Papaver species that diverged 16.8 million years ago.</title>
        <authorList>
            <person name="Catania T."/>
        </authorList>
    </citation>
    <scope>NUCLEOTIDE SEQUENCE</scope>
    <source>
        <strain evidence="1">S-188037</strain>
    </source>
</reference>
<accession>A0AAD4S3L3</accession>
<evidence type="ECO:0000313" key="1">
    <source>
        <dbReference type="EMBL" id="KAI3854265.1"/>
    </source>
</evidence>
<protein>
    <submittedName>
        <fullName evidence="1">Uncharacterized protein</fullName>
    </submittedName>
</protein>
<gene>
    <name evidence="1" type="ORF">MKW98_024688</name>
</gene>
<comment type="caution">
    <text evidence="1">The sequence shown here is derived from an EMBL/GenBank/DDBJ whole genome shotgun (WGS) entry which is preliminary data.</text>
</comment>
<evidence type="ECO:0000313" key="2">
    <source>
        <dbReference type="Proteomes" id="UP001202328"/>
    </source>
</evidence>
<keyword evidence="2" id="KW-1185">Reference proteome</keyword>
<dbReference type="EMBL" id="JAJJMB010015449">
    <property type="protein sequence ID" value="KAI3854265.1"/>
    <property type="molecule type" value="Genomic_DNA"/>
</dbReference>
<name>A0AAD4S3L3_9MAGN</name>
<dbReference type="AlphaFoldDB" id="A0AAD4S3L3"/>
<dbReference type="Proteomes" id="UP001202328">
    <property type="component" value="Unassembled WGS sequence"/>
</dbReference>
<organism evidence="1 2">
    <name type="scientific">Papaver atlanticum</name>
    <dbReference type="NCBI Taxonomy" id="357466"/>
    <lineage>
        <taxon>Eukaryota</taxon>
        <taxon>Viridiplantae</taxon>
        <taxon>Streptophyta</taxon>
        <taxon>Embryophyta</taxon>
        <taxon>Tracheophyta</taxon>
        <taxon>Spermatophyta</taxon>
        <taxon>Magnoliopsida</taxon>
        <taxon>Ranunculales</taxon>
        <taxon>Papaveraceae</taxon>
        <taxon>Papaveroideae</taxon>
        <taxon>Papaver</taxon>
    </lineage>
</organism>
<proteinExistence type="predicted"/>
<sequence length="99" mass="11286">MKKLERNLRRPSKNHSSCCTNHPSGIYNNHIQFQAKLLVPLLELAVSLISPERYEERWLVWKLELAGPVASLVPMEVNAISSIGCWEVSLLELMFRVGV</sequence>